<evidence type="ECO:0000313" key="5">
    <source>
        <dbReference type="EMBL" id="ETO27615.1"/>
    </source>
</evidence>
<evidence type="ECO:0000256" key="3">
    <source>
        <dbReference type="SAM" id="Phobius"/>
    </source>
</evidence>
<dbReference type="Proteomes" id="UP000023152">
    <property type="component" value="Unassembled WGS sequence"/>
</dbReference>
<dbReference type="AlphaFoldDB" id="X6NMX2"/>
<dbReference type="OrthoDB" id="26525at2759"/>
<keyword evidence="1" id="KW-0106">Calcium</keyword>
<evidence type="ECO:0000259" key="4">
    <source>
        <dbReference type="PROSITE" id="PS50222"/>
    </source>
</evidence>
<name>X6NMX2_RETFI</name>
<accession>X6NMX2</accession>
<proteinExistence type="predicted"/>
<dbReference type="Gene3D" id="1.10.238.10">
    <property type="entry name" value="EF-hand"/>
    <property type="match status" value="1"/>
</dbReference>
<feature type="domain" description="EF-hand" evidence="4">
    <location>
        <begin position="239"/>
        <end position="274"/>
    </location>
</feature>
<keyword evidence="3" id="KW-0472">Membrane</keyword>
<gene>
    <name evidence="5" type="ORF">RFI_09517</name>
</gene>
<comment type="caution">
    <text evidence="5">The sequence shown here is derived from an EMBL/GenBank/DDBJ whole genome shotgun (WGS) entry which is preliminary data.</text>
</comment>
<feature type="compositionally biased region" description="Basic and acidic residues" evidence="2">
    <location>
        <begin position="78"/>
        <end position="94"/>
    </location>
</feature>
<evidence type="ECO:0000256" key="1">
    <source>
        <dbReference type="ARBA" id="ARBA00022837"/>
    </source>
</evidence>
<dbReference type="InterPro" id="IPR002048">
    <property type="entry name" value="EF_hand_dom"/>
</dbReference>
<feature type="transmembrane region" description="Helical" evidence="3">
    <location>
        <begin position="402"/>
        <end position="421"/>
    </location>
</feature>
<keyword evidence="6" id="KW-1185">Reference proteome</keyword>
<dbReference type="PROSITE" id="PS00018">
    <property type="entry name" value="EF_HAND_1"/>
    <property type="match status" value="2"/>
</dbReference>
<dbReference type="EMBL" id="ASPP01007144">
    <property type="protein sequence ID" value="ETO27615.1"/>
    <property type="molecule type" value="Genomic_DNA"/>
</dbReference>
<feature type="region of interest" description="Disordered" evidence="2">
    <location>
        <begin position="78"/>
        <end position="117"/>
    </location>
</feature>
<dbReference type="InterPro" id="IPR018247">
    <property type="entry name" value="EF_Hand_1_Ca_BS"/>
</dbReference>
<organism evidence="5 6">
    <name type="scientific">Reticulomyxa filosa</name>
    <dbReference type="NCBI Taxonomy" id="46433"/>
    <lineage>
        <taxon>Eukaryota</taxon>
        <taxon>Sar</taxon>
        <taxon>Rhizaria</taxon>
        <taxon>Retaria</taxon>
        <taxon>Foraminifera</taxon>
        <taxon>Monothalamids</taxon>
        <taxon>Reticulomyxidae</taxon>
        <taxon>Reticulomyxa</taxon>
    </lineage>
</organism>
<reference evidence="5 6" key="1">
    <citation type="journal article" date="2013" name="Curr. Biol.">
        <title>The Genome of the Foraminiferan Reticulomyxa filosa.</title>
        <authorList>
            <person name="Glockner G."/>
            <person name="Hulsmann N."/>
            <person name="Schleicher M."/>
            <person name="Noegel A.A."/>
            <person name="Eichinger L."/>
            <person name="Gallinger C."/>
            <person name="Pawlowski J."/>
            <person name="Sierra R."/>
            <person name="Euteneuer U."/>
            <person name="Pillet L."/>
            <person name="Moustafa A."/>
            <person name="Platzer M."/>
            <person name="Groth M."/>
            <person name="Szafranski K."/>
            <person name="Schliwa M."/>
        </authorList>
    </citation>
    <scope>NUCLEOTIDE SEQUENCE [LARGE SCALE GENOMIC DNA]</scope>
</reference>
<dbReference type="SUPFAM" id="SSF47473">
    <property type="entry name" value="EF-hand"/>
    <property type="match status" value="1"/>
</dbReference>
<keyword evidence="3" id="KW-0812">Transmembrane</keyword>
<dbReference type="PROSITE" id="PS50222">
    <property type="entry name" value="EF_HAND_2"/>
    <property type="match status" value="1"/>
</dbReference>
<sequence>MVCEHCYRHGSKFSEDDWFFQCSKCEQVDLCMECMLKLRPMDDRTEDDADTRARYCQVDGHWIFEEIDIDDAISELSHKDQEDKGKSTDTKPHSGVEPIAEEEEEADNDEFDSNDKNSQAFDPSIVLNAKQINMKKSCIFFFIRKNIYLFEFFDRDDDGLLQNADIEEMWSASQYQLNRDKFKAPLDFREFQDAWKQVPTKIAEAIWQFLEKKQKQVCANHITHLNIYSPKNSHRQSVVFLERVRDIFEYFDRNMDGILAVDDINRMLPLVNVTFGADQGKKWFEPPCDFIKFLSRLQTMEEDLSREVLDRLVHHIQLRVKDVFHFFTSETHQDMSEEAFSQMYMFSLKKETQWQKYYRFPCSEVDFIDNWRHLGVFEQHGILAEADKRLMKEVIVEKKNNFVLSSLHCVACLCVICYFIFKQLRQVFNFYDIDNGRLSREVCQELLQAVGGDPNQVNILFSPPCSFDRFLFGWNLLQRPLSTDIVPALQKHVQEVATSFFVLIFAKKKTTHTQH</sequence>
<dbReference type="InterPro" id="IPR011992">
    <property type="entry name" value="EF-hand-dom_pair"/>
</dbReference>
<protein>
    <recommendedName>
        <fullName evidence="4">EF-hand domain-containing protein</fullName>
    </recommendedName>
</protein>
<evidence type="ECO:0000256" key="2">
    <source>
        <dbReference type="SAM" id="MobiDB-lite"/>
    </source>
</evidence>
<evidence type="ECO:0000313" key="6">
    <source>
        <dbReference type="Proteomes" id="UP000023152"/>
    </source>
</evidence>
<feature type="compositionally biased region" description="Acidic residues" evidence="2">
    <location>
        <begin position="99"/>
        <end position="112"/>
    </location>
</feature>
<keyword evidence="3" id="KW-1133">Transmembrane helix</keyword>
<dbReference type="GO" id="GO:0005509">
    <property type="term" value="F:calcium ion binding"/>
    <property type="evidence" value="ECO:0007669"/>
    <property type="project" value="InterPro"/>
</dbReference>